<proteinExistence type="inferred from homology"/>
<evidence type="ECO:0000313" key="4">
    <source>
        <dbReference type="Proteomes" id="UP000030645"/>
    </source>
</evidence>
<accession>W9SXN7</accession>
<evidence type="ECO:0000313" key="3">
    <source>
        <dbReference type="EMBL" id="EXC32020.1"/>
    </source>
</evidence>
<dbReference type="KEGG" id="mnt:21385258"/>
<sequence length="227" mass="25897">MEHPNKRLQLLPKIFLIFHLLLWCIIFQAQALTPSKPIKTSKNKNSATSASAIFVFGDSTSDPGNNNYVETIFKGNFLPYGRDFANRIPTGRFSNGRLSSDFIASYLGLKEYVPPYLDPTLTTKELMTGVSFASAGTGYDPLTSQLSNVIPVLKQLEYFKEYKKRIELEIGKQQTEDHIKKAIFLISAGTNDFVVNYFTLPMRRKIFTVPSYEQFVIQHLKHFLQVR</sequence>
<dbReference type="PANTHER" id="PTHR45642">
    <property type="entry name" value="GDSL ESTERASE/LIPASE EXL3"/>
    <property type="match status" value="1"/>
</dbReference>
<keyword evidence="2" id="KW-0732">Signal</keyword>
<dbReference type="Gene3D" id="3.40.50.1110">
    <property type="entry name" value="SGNH hydrolase"/>
    <property type="match status" value="1"/>
</dbReference>
<dbReference type="eggNOG" id="ENOG502QUD3">
    <property type="taxonomic scope" value="Eukaryota"/>
</dbReference>
<dbReference type="STRING" id="981085.W9SXN7"/>
<comment type="similarity">
    <text evidence="1">Belongs to the 'GDSL' lipolytic enzyme family.</text>
</comment>
<dbReference type="EMBL" id="KE346276">
    <property type="protein sequence ID" value="EXC32020.1"/>
    <property type="molecule type" value="Genomic_DNA"/>
</dbReference>
<dbReference type="InterPro" id="IPR001087">
    <property type="entry name" value="GDSL"/>
</dbReference>
<dbReference type="OrthoDB" id="1600564at2759"/>
<keyword evidence="4" id="KW-1185">Reference proteome</keyword>
<dbReference type="Proteomes" id="UP000030645">
    <property type="component" value="Unassembled WGS sequence"/>
</dbReference>
<protein>
    <submittedName>
        <fullName evidence="3">GDSL esterase/lipase</fullName>
    </submittedName>
</protein>
<evidence type="ECO:0000256" key="2">
    <source>
        <dbReference type="SAM" id="SignalP"/>
    </source>
</evidence>
<feature type="chain" id="PRO_5004933329" evidence="2">
    <location>
        <begin position="32"/>
        <end position="227"/>
    </location>
</feature>
<dbReference type="AlphaFoldDB" id="W9SXN7"/>
<gene>
    <name evidence="3" type="ORF">L484_001661</name>
</gene>
<name>W9SXN7_9ROSA</name>
<dbReference type="InterPro" id="IPR036514">
    <property type="entry name" value="SGNH_hydro_sf"/>
</dbReference>
<feature type="signal peptide" evidence="2">
    <location>
        <begin position="1"/>
        <end position="31"/>
    </location>
</feature>
<dbReference type="PANTHER" id="PTHR45642:SF3">
    <property type="entry name" value="OS09G0540400 PROTEIN"/>
    <property type="match status" value="1"/>
</dbReference>
<organism evidence="3 4">
    <name type="scientific">Morus notabilis</name>
    <dbReference type="NCBI Taxonomy" id="981085"/>
    <lineage>
        <taxon>Eukaryota</taxon>
        <taxon>Viridiplantae</taxon>
        <taxon>Streptophyta</taxon>
        <taxon>Embryophyta</taxon>
        <taxon>Tracheophyta</taxon>
        <taxon>Spermatophyta</taxon>
        <taxon>Magnoliopsida</taxon>
        <taxon>eudicotyledons</taxon>
        <taxon>Gunneridae</taxon>
        <taxon>Pentapetalae</taxon>
        <taxon>rosids</taxon>
        <taxon>fabids</taxon>
        <taxon>Rosales</taxon>
        <taxon>Moraceae</taxon>
        <taxon>Moreae</taxon>
        <taxon>Morus</taxon>
    </lineage>
</organism>
<dbReference type="InterPro" id="IPR050592">
    <property type="entry name" value="GDSL_lipolytic_enzyme"/>
</dbReference>
<reference evidence="4" key="1">
    <citation type="submission" date="2013-01" db="EMBL/GenBank/DDBJ databases">
        <title>Draft Genome Sequence of a Mulberry Tree, Morus notabilis C.K. Schneid.</title>
        <authorList>
            <person name="He N."/>
            <person name="Zhao S."/>
        </authorList>
    </citation>
    <scope>NUCLEOTIDE SEQUENCE</scope>
</reference>
<dbReference type="Pfam" id="PF00657">
    <property type="entry name" value="Lipase_GDSL"/>
    <property type="match status" value="1"/>
</dbReference>
<evidence type="ECO:0000256" key="1">
    <source>
        <dbReference type="ARBA" id="ARBA00008668"/>
    </source>
</evidence>
<dbReference type="GO" id="GO:0016788">
    <property type="term" value="F:hydrolase activity, acting on ester bonds"/>
    <property type="evidence" value="ECO:0007669"/>
    <property type="project" value="InterPro"/>
</dbReference>